<sequence>MITENQVKNYLRSKDKDYVNKLIESLYEQDDEDIDPSHKACPICGSVHFKKNGKDKNGHQRYICLDCHKSFSDRTNTLFYWSHFTLDQWLHFIELELYKMPLEGEAQVLETSKTTCFYMRHKLYHAASEIMGHQKLSGEVEIDTQYKSINLKGTRPQNMPRYSKKRGKQAAYRGISHHKVAIVCATDENDHMMMQVSGLGSESFDKYKANKDYFKDVEEFISDSKASIQQFANYLEAVNNKIKTSPLEKRYLTDDGKSLGAVNEMMTEVSSMIQTTRGVGTRYIQGYLDFLLLKKQAKYTFKRKEMASEILRMMMDTEAFSNEMVRATPMPISLKEAYYEYRYGIYAE</sequence>
<dbReference type="EMBL" id="JAHOEL010000172">
    <property type="protein sequence ID" value="MBV3393862.1"/>
    <property type="molecule type" value="Genomic_DNA"/>
</dbReference>
<evidence type="ECO:0008006" key="5">
    <source>
        <dbReference type="Google" id="ProtNLM"/>
    </source>
</evidence>
<dbReference type="Proteomes" id="UP001197492">
    <property type="component" value="Unassembled WGS sequence"/>
</dbReference>
<evidence type="ECO:0000313" key="3">
    <source>
        <dbReference type="Proteomes" id="UP001196408"/>
    </source>
</evidence>
<keyword evidence="4" id="KW-1185">Reference proteome</keyword>
<comment type="caution">
    <text evidence="1">The sequence shown here is derived from an EMBL/GenBank/DDBJ whole genome shotgun (WGS) entry which is preliminary data.</text>
</comment>
<dbReference type="AlphaFoldDB" id="A0AAW4MU08"/>
<evidence type="ECO:0000313" key="4">
    <source>
        <dbReference type="Proteomes" id="UP001197492"/>
    </source>
</evidence>
<gene>
    <name evidence="1" type="ORF">KSV97_11565</name>
    <name evidence="2" type="ORF">KSW06_11590</name>
</gene>
<accession>A0AAW4MU08</accession>
<name>A0AAW4MU08_9FIRM</name>
<organism evidence="1 3">
    <name type="scientific">Catenibacterium mitsuokai</name>
    <dbReference type="NCBI Taxonomy" id="100886"/>
    <lineage>
        <taxon>Bacteria</taxon>
        <taxon>Bacillati</taxon>
        <taxon>Bacillota</taxon>
        <taxon>Erysipelotrichia</taxon>
        <taxon>Erysipelotrichales</taxon>
        <taxon>Coprobacillaceae</taxon>
        <taxon>Catenibacterium</taxon>
    </lineage>
</organism>
<protein>
    <recommendedName>
        <fullName evidence="5">ISXO2-like transposase domain-containing protein</fullName>
    </recommendedName>
</protein>
<dbReference type="Proteomes" id="UP001196408">
    <property type="component" value="Unassembled WGS sequence"/>
</dbReference>
<proteinExistence type="predicted"/>
<reference evidence="1 4" key="1">
    <citation type="submission" date="2021-06" db="EMBL/GenBank/DDBJ databases">
        <title>Collection of gut derived symbiotic bacterial strains cultured from healthy donors.</title>
        <authorList>
            <person name="Lin H."/>
            <person name="Littmann E."/>
            <person name="Pamer E.G."/>
        </authorList>
    </citation>
    <scope>NUCLEOTIDE SEQUENCE</scope>
    <source>
        <strain evidence="2 4">MSK.21.70</strain>
        <strain evidence="1">MSK.21.82</strain>
    </source>
</reference>
<evidence type="ECO:0000313" key="1">
    <source>
        <dbReference type="EMBL" id="MBV3383826.1"/>
    </source>
</evidence>
<dbReference type="RefSeq" id="WP_217748461.1">
    <property type="nucleotide sequence ID" value="NZ_JAHOEB010000172.1"/>
</dbReference>
<evidence type="ECO:0000313" key="2">
    <source>
        <dbReference type="EMBL" id="MBV3393862.1"/>
    </source>
</evidence>
<dbReference type="EMBL" id="JAHOEF010000172">
    <property type="protein sequence ID" value="MBV3383826.1"/>
    <property type="molecule type" value="Genomic_DNA"/>
</dbReference>